<organism evidence="2 3">
    <name type="scientific">Kibdelosporangium banguiense</name>
    <dbReference type="NCBI Taxonomy" id="1365924"/>
    <lineage>
        <taxon>Bacteria</taxon>
        <taxon>Bacillati</taxon>
        <taxon>Actinomycetota</taxon>
        <taxon>Actinomycetes</taxon>
        <taxon>Pseudonocardiales</taxon>
        <taxon>Pseudonocardiaceae</taxon>
        <taxon>Kibdelosporangium</taxon>
    </lineage>
</organism>
<name>A0ABS4U3H4_9PSEU</name>
<proteinExistence type="predicted"/>
<sequence>MPLPAQWSTRTVVGSWEPLTGSAAATGTVQFIPTGSPWWTVAGVTVPPSTITADLVGGEISVAIPTNDDPDVLPTGGTWTVREVINGVTRPSYAIQVPAGAGTLNLATLARVAPVGAVERLVKTVGGVQPDENGDVPVTALQGATGAQGPPGSAGATGGTGAQGPAGATGPAGPQGDPGPTGATGSQGPQGETGPQGPQGEQGPQGPAGATGAQGTPGLSGELYPPSAAGLTEWSIDPAFCTTSWQLGSGTLLLVRMRFRQTITLDEIGFVVTQAGVTPGAYSGVAVYEDGAGVVNRLAQSADAGATFTTLGAKSVPLTSPVTIPAGEYRRIGILWQGSSVPRIAGAPATVDAETMNFGARRGTFLGSQTGFPATLTVSSMTLNNASYLLTGKDI</sequence>
<evidence type="ECO:0008006" key="4">
    <source>
        <dbReference type="Google" id="ProtNLM"/>
    </source>
</evidence>
<dbReference type="InterPro" id="IPR008160">
    <property type="entry name" value="Collagen"/>
</dbReference>
<dbReference type="PANTHER" id="PTHR24637">
    <property type="entry name" value="COLLAGEN"/>
    <property type="match status" value="1"/>
</dbReference>
<accession>A0ABS4U3H4</accession>
<dbReference type="RefSeq" id="WP_209647844.1">
    <property type="nucleotide sequence ID" value="NZ_JAGINW010000001.1"/>
</dbReference>
<comment type="caution">
    <text evidence="2">The sequence shown here is derived from an EMBL/GenBank/DDBJ whole genome shotgun (WGS) entry which is preliminary data.</text>
</comment>
<feature type="compositionally biased region" description="Low complexity" evidence="1">
    <location>
        <begin position="139"/>
        <end position="154"/>
    </location>
</feature>
<evidence type="ECO:0000313" key="2">
    <source>
        <dbReference type="EMBL" id="MBP2331227.1"/>
    </source>
</evidence>
<protein>
    <recommendedName>
        <fullName evidence="4">Collagen triple helix repeat-containing protein</fullName>
    </recommendedName>
</protein>
<feature type="compositionally biased region" description="Gly residues" evidence="1">
    <location>
        <begin position="155"/>
        <end position="164"/>
    </location>
</feature>
<dbReference type="Pfam" id="PF01391">
    <property type="entry name" value="Collagen"/>
    <property type="match status" value="1"/>
</dbReference>
<feature type="region of interest" description="Disordered" evidence="1">
    <location>
        <begin position="127"/>
        <end position="225"/>
    </location>
</feature>
<feature type="compositionally biased region" description="Low complexity" evidence="1">
    <location>
        <begin position="165"/>
        <end position="217"/>
    </location>
</feature>
<dbReference type="PANTHER" id="PTHR24637:SF428">
    <property type="entry name" value="SCAVENGER RECEPTOR CLASS A MEMBER 3"/>
    <property type="match status" value="1"/>
</dbReference>
<dbReference type="EMBL" id="JAGINW010000001">
    <property type="protein sequence ID" value="MBP2331227.1"/>
    <property type="molecule type" value="Genomic_DNA"/>
</dbReference>
<dbReference type="Proteomes" id="UP001519332">
    <property type="component" value="Unassembled WGS sequence"/>
</dbReference>
<evidence type="ECO:0000313" key="3">
    <source>
        <dbReference type="Proteomes" id="UP001519332"/>
    </source>
</evidence>
<reference evidence="2 3" key="1">
    <citation type="submission" date="2021-03" db="EMBL/GenBank/DDBJ databases">
        <title>Sequencing the genomes of 1000 actinobacteria strains.</title>
        <authorList>
            <person name="Klenk H.-P."/>
        </authorList>
    </citation>
    <scope>NUCLEOTIDE SEQUENCE [LARGE SCALE GENOMIC DNA]</scope>
    <source>
        <strain evidence="2 3">DSM 46670</strain>
    </source>
</reference>
<keyword evidence="3" id="KW-1185">Reference proteome</keyword>
<gene>
    <name evidence="2" type="ORF">JOF56_011612</name>
</gene>
<evidence type="ECO:0000256" key="1">
    <source>
        <dbReference type="SAM" id="MobiDB-lite"/>
    </source>
</evidence>